<dbReference type="PANTHER" id="PTHR10166:SF37">
    <property type="entry name" value="STOLID, ISOFORM H"/>
    <property type="match status" value="1"/>
</dbReference>
<dbReference type="Gene3D" id="3.40.50.410">
    <property type="entry name" value="von Willebrand factor, type A domain"/>
    <property type="match status" value="1"/>
</dbReference>
<keyword evidence="7" id="KW-0325">Glycoprotein</keyword>
<evidence type="ECO:0000313" key="10">
    <source>
        <dbReference type="EnsemblMetazoa" id="HelroP170571"/>
    </source>
</evidence>
<evidence type="ECO:0000256" key="5">
    <source>
        <dbReference type="ARBA" id="ARBA00022989"/>
    </source>
</evidence>
<evidence type="ECO:0000256" key="7">
    <source>
        <dbReference type="ARBA" id="ARBA00023180"/>
    </source>
</evidence>
<dbReference type="eggNOG" id="KOG2353">
    <property type="taxonomic scope" value="Eukaryota"/>
</dbReference>
<dbReference type="KEGG" id="hro:HELRODRAFT_170571"/>
<dbReference type="AlphaFoldDB" id="T1F369"/>
<evidence type="ECO:0000256" key="3">
    <source>
        <dbReference type="ARBA" id="ARBA00022729"/>
    </source>
</evidence>
<feature type="domain" description="VWA N-terminal" evidence="8">
    <location>
        <begin position="67"/>
        <end position="152"/>
    </location>
</feature>
<evidence type="ECO:0000259" key="8">
    <source>
        <dbReference type="Pfam" id="PF08399"/>
    </source>
</evidence>
<dbReference type="GO" id="GO:0016020">
    <property type="term" value="C:membrane"/>
    <property type="evidence" value="ECO:0007669"/>
    <property type="project" value="UniProtKB-SubCell"/>
</dbReference>
<proteinExistence type="predicted"/>
<evidence type="ECO:0000256" key="4">
    <source>
        <dbReference type="ARBA" id="ARBA00022837"/>
    </source>
</evidence>
<keyword evidence="6" id="KW-0472">Membrane</keyword>
<dbReference type="GeneID" id="20203268"/>
<accession>T1F369</accession>
<sequence length="222" mass="25732">MALQDYLMLDPKVTKIDGSRLLEEMNEKMSSMLAKKVKSVSDLVGLAERFFSEYQYDNEIKMKYYNSKLLNLSEFELRVGERFKNIAINLQHSTIHVPTNVYNESAVILNGVSWTDQLNTAFVNNFRIDPTATWQYFCSSSGFLRFYPGTKWETLNIDTFDCRVRDWYLQAAAYPKDLIILLDVSGSMRGLRNQIAKATVHKILDTLNDDDFFNIIKPYSKT</sequence>
<dbReference type="InterPro" id="IPR051173">
    <property type="entry name" value="Ca_channel_alpha-2/delta"/>
</dbReference>
<evidence type="ECO:0000256" key="2">
    <source>
        <dbReference type="ARBA" id="ARBA00022692"/>
    </source>
</evidence>
<dbReference type="InterPro" id="IPR013608">
    <property type="entry name" value="VWA_N"/>
</dbReference>
<evidence type="ECO:0000256" key="6">
    <source>
        <dbReference type="ARBA" id="ARBA00023136"/>
    </source>
</evidence>
<dbReference type="STRING" id="6412.T1F369"/>
<evidence type="ECO:0000313" key="11">
    <source>
        <dbReference type="Proteomes" id="UP000015101"/>
    </source>
</evidence>
<evidence type="ECO:0000313" key="9">
    <source>
        <dbReference type="EMBL" id="ESO07247.1"/>
    </source>
</evidence>
<dbReference type="CTD" id="20203268"/>
<dbReference type="Proteomes" id="UP000015101">
    <property type="component" value="Unassembled WGS sequence"/>
</dbReference>
<dbReference type="Pfam" id="PF08399">
    <property type="entry name" value="VWA_N"/>
    <property type="match status" value="1"/>
</dbReference>
<keyword evidence="3" id="KW-0732">Signal</keyword>
<reference evidence="11" key="1">
    <citation type="submission" date="2012-12" db="EMBL/GenBank/DDBJ databases">
        <authorList>
            <person name="Hellsten U."/>
            <person name="Grimwood J."/>
            <person name="Chapman J.A."/>
            <person name="Shapiro H."/>
            <person name="Aerts A."/>
            <person name="Otillar R.P."/>
            <person name="Terry A.Y."/>
            <person name="Boore J.L."/>
            <person name="Simakov O."/>
            <person name="Marletaz F."/>
            <person name="Cho S.-J."/>
            <person name="Edsinger-Gonzales E."/>
            <person name="Havlak P."/>
            <person name="Kuo D.-H."/>
            <person name="Larsson T."/>
            <person name="Lv J."/>
            <person name="Arendt D."/>
            <person name="Savage R."/>
            <person name="Osoegawa K."/>
            <person name="de Jong P."/>
            <person name="Lindberg D.R."/>
            <person name="Seaver E.C."/>
            <person name="Weisblat D.A."/>
            <person name="Putnam N.H."/>
            <person name="Grigoriev I.V."/>
            <person name="Rokhsar D.S."/>
        </authorList>
    </citation>
    <scope>NUCLEOTIDE SEQUENCE</scope>
</reference>
<dbReference type="EMBL" id="AMQM01003595">
    <property type="status" value="NOT_ANNOTATED_CDS"/>
    <property type="molecule type" value="Genomic_DNA"/>
</dbReference>
<keyword evidence="11" id="KW-1185">Reference proteome</keyword>
<keyword evidence="2" id="KW-0812">Transmembrane</keyword>
<dbReference type="OMA" id="LENEWMY"/>
<keyword evidence="4" id="KW-0106">Calcium</keyword>
<dbReference type="InParanoid" id="T1F369"/>
<dbReference type="PANTHER" id="PTHR10166">
    <property type="entry name" value="VOLTAGE-DEPENDENT CALCIUM CHANNEL SUBUNIT ALPHA-2/DELTA-RELATED"/>
    <property type="match status" value="1"/>
</dbReference>
<dbReference type="HOGENOM" id="CLU_059487_0_0_1"/>
<dbReference type="EMBL" id="KB096222">
    <property type="protein sequence ID" value="ESO07247.1"/>
    <property type="molecule type" value="Genomic_DNA"/>
</dbReference>
<dbReference type="InterPro" id="IPR036465">
    <property type="entry name" value="vWFA_dom_sf"/>
</dbReference>
<reference evidence="10" key="3">
    <citation type="submission" date="2015-06" db="UniProtKB">
        <authorList>
            <consortium name="EnsemblMetazoa"/>
        </authorList>
    </citation>
    <scope>IDENTIFICATION</scope>
</reference>
<protein>
    <recommendedName>
        <fullName evidence="8">VWA N-terminal domain-containing protein</fullName>
    </recommendedName>
</protein>
<dbReference type="OrthoDB" id="10054666at2759"/>
<organism evidence="10 11">
    <name type="scientific">Helobdella robusta</name>
    <name type="common">Californian leech</name>
    <dbReference type="NCBI Taxonomy" id="6412"/>
    <lineage>
        <taxon>Eukaryota</taxon>
        <taxon>Metazoa</taxon>
        <taxon>Spiralia</taxon>
        <taxon>Lophotrochozoa</taxon>
        <taxon>Annelida</taxon>
        <taxon>Clitellata</taxon>
        <taxon>Hirudinea</taxon>
        <taxon>Rhynchobdellida</taxon>
        <taxon>Glossiphoniidae</taxon>
        <taxon>Helobdella</taxon>
    </lineage>
</organism>
<dbReference type="SUPFAM" id="SSF53300">
    <property type="entry name" value="vWA-like"/>
    <property type="match status" value="1"/>
</dbReference>
<gene>
    <name evidence="10" type="primary">20203268</name>
    <name evidence="9" type="ORF">HELRODRAFT_170571</name>
</gene>
<keyword evidence="5" id="KW-1133">Transmembrane helix</keyword>
<dbReference type="EnsemblMetazoa" id="HelroT170571">
    <property type="protein sequence ID" value="HelroP170571"/>
    <property type="gene ID" value="HelroG170571"/>
</dbReference>
<evidence type="ECO:0000256" key="1">
    <source>
        <dbReference type="ARBA" id="ARBA00004479"/>
    </source>
</evidence>
<reference evidence="9 11" key="2">
    <citation type="journal article" date="2013" name="Nature">
        <title>Insights into bilaterian evolution from three spiralian genomes.</title>
        <authorList>
            <person name="Simakov O."/>
            <person name="Marletaz F."/>
            <person name="Cho S.J."/>
            <person name="Edsinger-Gonzales E."/>
            <person name="Havlak P."/>
            <person name="Hellsten U."/>
            <person name="Kuo D.H."/>
            <person name="Larsson T."/>
            <person name="Lv J."/>
            <person name="Arendt D."/>
            <person name="Savage R."/>
            <person name="Osoegawa K."/>
            <person name="de Jong P."/>
            <person name="Grimwood J."/>
            <person name="Chapman J.A."/>
            <person name="Shapiro H."/>
            <person name="Aerts A."/>
            <person name="Otillar R.P."/>
            <person name="Terry A.Y."/>
            <person name="Boore J.L."/>
            <person name="Grigoriev I.V."/>
            <person name="Lindberg D.R."/>
            <person name="Seaver E.C."/>
            <person name="Weisblat D.A."/>
            <person name="Putnam N.H."/>
            <person name="Rokhsar D.S."/>
        </authorList>
    </citation>
    <scope>NUCLEOTIDE SEQUENCE</scope>
</reference>
<comment type="subcellular location">
    <subcellularLocation>
        <location evidence="1">Membrane</location>
        <topology evidence="1">Single-pass type I membrane protein</topology>
    </subcellularLocation>
</comment>
<name>T1F369_HELRO</name>
<dbReference type="RefSeq" id="XP_009014625.1">
    <property type="nucleotide sequence ID" value="XM_009016377.1"/>
</dbReference>